<dbReference type="Gene3D" id="1.10.10.10">
    <property type="entry name" value="Winged helix-like DNA-binding domain superfamily/Winged helix DNA-binding domain"/>
    <property type="match status" value="1"/>
</dbReference>
<dbReference type="InterPro" id="IPR000847">
    <property type="entry name" value="LysR_HTH_N"/>
</dbReference>
<evidence type="ECO:0000313" key="6">
    <source>
        <dbReference type="EMBL" id="SVC73870.1"/>
    </source>
</evidence>
<feature type="non-terminal residue" evidence="6">
    <location>
        <position position="292"/>
    </location>
</feature>
<dbReference type="InterPro" id="IPR050176">
    <property type="entry name" value="LTTR"/>
</dbReference>
<dbReference type="SUPFAM" id="SSF53850">
    <property type="entry name" value="Periplasmic binding protein-like II"/>
    <property type="match status" value="1"/>
</dbReference>
<protein>
    <recommendedName>
        <fullName evidence="5">HTH lysR-type domain-containing protein</fullName>
    </recommendedName>
</protein>
<proteinExistence type="inferred from homology"/>
<accession>A0A382PM79</accession>
<dbReference type="PANTHER" id="PTHR30579:SF7">
    <property type="entry name" value="HTH-TYPE TRANSCRIPTIONAL REGULATOR LRHA-RELATED"/>
    <property type="match status" value="1"/>
</dbReference>
<dbReference type="AlphaFoldDB" id="A0A382PM79"/>
<dbReference type="Pfam" id="PF00126">
    <property type="entry name" value="HTH_1"/>
    <property type="match status" value="1"/>
</dbReference>
<dbReference type="InterPro" id="IPR005119">
    <property type="entry name" value="LysR_subst-bd"/>
</dbReference>
<dbReference type="GO" id="GO:0003677">
    <property type="term" value="F:DNA binding"/>
    <property type="evidence" value="ECO:0007669"/>
    <property type="project" value="UniProtKB-KW"/>
</dbReference>
<dbReference type="PANTHER" id="PTHR30579">
    <property type="entry name" value="TRANSCRIPTIONAL REGULATOR"/>
    <property type="match status" value="1"/>
</dbReference>
<keyword evidence="4" id="KW-0804">Transcription</keyword>
<dbReference type="InterPro" id="IPR036390">
    <property type="entry name" value="WH_DNA-bd_sf"/>
</dbReference>
<evidence type="ECO:0000256" key="2">
    <source>
        <dbReference type="ARBA" id="ARBA00023015"/>
    </source>
</evidence>
<dbReference type="SUPFAM" id="SSF46785">
    <property type="entry name" value="Winged helix' DNA-binding domain"/>
    <property type="match status" value="1"/>
</dbReference>
<comment type="similarity">
    <text evidence="1">Belongs to the LysR transcriptional regulatory family.</text>
</comment>
<dbReference type="CDD" id="cd05466">
    <property type="entry name" value="PBP2_LTTR_substrate"/>
    <property type="match status" value="1"/>
</dbReference>
<organism evidence="6">
    <name type="scientific">marine metagenome</name>
    <dbReference type="NCBI Taxonomy" id="408172"/>
    <lineage>
        <taxon>unclassified sequences</taxon>
        <taxon>metagenomes</taxon>
        <taxon>ecological metagenomes</taxon>
    </lineage>
</organism>
<evidence type="ECO:0000256" key="3">
    <source>
        <dbReference type="ARBA" id="ARBA00023125"/>
    </source>
</evidence>
<evidence type="ECO:0000256" key="4">
    <source>
        <dbReference type="ARBA" id="ARBA00023163"/>
    </source>
</evidence>
<keyword evidence="3" id="KW-0238">DNA-binding</keyword>
<dbReference type="EMBL" id="UINC01108048">
    <property type="protein sequence ID" value="SVC73870.1"/>
    <property type="molecule type" value="Genomic_DNA"/>
</dbReference>
<dbReference type="PROSITE" id="PS50931">
    <property type="entry name" value="HTH_LYSR"/>
    <property type="match status" value="1"/>
</dbReference>
<dbReference type="GO" id="GO:0003700">
    <property type="term" value="F:DNA-binding transcription factor activity"/>
    <property type="evidence" value="ECO:0007669"/>
    <property type="project" value="InterPro"/>
</dbReference>
<sequence length="292" mass="31869">MATGVKFDIDSLRTLQTLADTGSVQATADHLHLSKSAVSWKLKRLQERTGCTLVRREGRGLRLTDDGHELLTYGRQIIGAHDAAVRRFTPIDTGGTVRVGATEGASVTPLLDTVAPWFRRHSADVDLKISLEQPATLDEWLADGRIDLAVTIALEPDITPEDVVLDRDDLVWAHSPGVDFFASPPLPLVTWGPRCFFGTVASRLLTDAGTNYKVSYELPTIAAVQTALINGAGIALLNRMVIEETDLATTGTPELPVAPRVAYVLRRHPETIGNPLHDLVADQIQTSFRPHY</sequence>
<dbReference type="Gene3D" id="3.40.190.10">
    <property type="entry name" value="Periplasmic binding protein-like II"/>
    <property type="match status" value="2"/>
</dbReference>
<reference evidence="6" key="1">
    <citation type="submission" date="2018-05" db="EMBL/GenBank/DDBJ databases">
        <authorList>
            <person name="Lanie J.A."/>
            <person name="Ng W.-L."/>
            <person name="Kazmierczak K.M."/>
            <person name="Andrzejewski T.M."/>
            <person name="Davidsen T.M."/>
            <person name="Wayne K.J."/>
            <person name="Tettelin H."/>
            <person name="Glass J.I."/>
            <person name="Rusch D."/>
            <person name="Podicherti R."/>
            <person name="Tsui H.-C.T."/>
            <person name="Winkler M.E."/>
        </authorList>
    </citation>
    <scope>NUCLEOTIDE SEQUENCE</scope>
</reference>
<dbReference type="Pfam" id="PF03466">
    <property type="entry name" value="LysR_substrate"/>
    <property type="match status" value="1"/>
</dbReference>
<gene>
    <name evidence="6" type="ORF">METZ01_LOCUS326724</name>
</gene>
<dbReference type="InterPro" id="IPR036388">
    <property type="entry name" value="WH-like_DNA-bd_sf"/>
</dbReference>
<feature type="domain" description="HTH lysR-type" evidence="5">
    <location>
        <begin position="7"/>
        <end position="64"/>
    </location>
</feature>
<name>A0A382PM79_9ZZZZ</name>
<evidence type="ECO:0000256" key="1">
    <source>
        <dbReference type="ARBA" id="ARBA00009437"/>
    </source>
</evidence>
<keyword evidence="2" id="KW-0805">Transcription regulation</keyword>
<evidence type="ECO:0000259" key="5">
    <source>
        <dbReference type="PROSITE" id="PS50931"/>
    </source>
</evidence>